<keyword evidence="3" id="KW-1185">Reference proteome</keyword>
<dbReference type="Proteomes" id="UP000018001">
    <property type="component" value="Unassembled WGS sequence"/>
</dbReference>
<feature type="region of interest" description="Disordered" evidence="1">
    <location>
        <begin position="1"/>
        <end position="24"/>
    </location>
</feature>
<proteinExistence type="predicted"/>
<name>V5FPS1_BYSSN</name>
<evidence type="ECO:0000256" key="1">
    <source>
        <dbReference type="SAM" id="MobiDB-lite"/>
    </source>
</evidence>
<comment type="caution">
    <text evidence="2">The sequence shown here is derived from an EMBL/GenBank/DDBJ whole genome shotgun (WGS) entry which is preliminary data.</text>
</comment>
<dbReference type="HOGENOM" id="CLU_739657_0_0_1"/>
<dbReference type="OrthoDB" id="5366256at2759"/>
<sequence length="374" mass="41498">MPREKVRDLQGRSPHIRTDSSATEAEFEAFNIASTQSSTYPTQSHLLHPTPFDLHARSSSPSFDLNNQLSALSCHDIDLSEIPSGISNADWHSSFSSDGETSHGHTLPTISDTRRQYEVCNRLSLPTQETLAETRTFNTQCYDWTNMSNYPNDQFPPNPETPMIPTSSSPLFNERQRDNRQTYLPLQNQQVRSISPSHHMGAFEQQSALGTRGSIPVASPEPSLRRPYPVGMAPTSVPTLPGQYIPSPPQYSSTQPHYDFSQSFRSSYHASASPEPQRSSVPASYVPTSSPGSQSDPDNQVRVIEARPKPQCWDHGCNGREFSTFSNLLRHQRERAGASTKAECPYCGTVFTRTTARNVHISQGKCKAAREATG</sequence>
<protein>
    <recommendedName>
        <fullName evidence="4">C2H2-type domain-containing protein</fullName>
    </recommendedName>
</protein>
<evidence type="ECO:0000313" key="2">
    <source>
        <dbReference type="EMBL" id="GAE00050.1"/>
    </source>
</evidence>
<feature type="compositionally biased region" description="Polar residues" evidence="1">
    <location>
        <begin position="250"/>
        <end position="298"/>
    </location>
</feature>
<organism evidence="2 3">
    <name type="scientific">Byssochlamys spectabilis (strain No. 5 / NBRC 109023)</name>
    <name type="common">Paecilomyces variotii</name>
    <dbReference type="NCBI Taxonomy" id="1356009"/>
    <lineage>
        <taxon>Eukaryota</taxon>
        <taxon>Fungi</taxon>
        <taxon>Dikarya</taxon>
        <taxon>Ascomycota</taxon>
        <taxon>Pezizomycotina</taxon>
        <taxon>Eurotiomycetes</taxon>
        <taxon>Eurotiomycetidae</taxon>
        <taxon>Eurotiales</taxon>
        <taxon>Thermoascaceae</taxon>
        <taxon>Paecilomyces</taxon>
    </lineage>
</organism>
<evidence type="ECO:0008006" key="4">
    <source>
        <dbReference type="Google" id="ProtNLM"/>
    </source>
</evidence>
<gene>
    <name evidence="2" type="ORF">PVAR5_8784</name>
</gene>
<accession>V5FPS1</accession>
<reference evidence="3" key="1">
    <citation type="journal article" date="2014" name="Genome Announc.">
        <title>Draft genome sequence of the formaldehyde-resistant fungus Byssochlamys spectabilis No. 5 (anamorph Paecilomyces variotii No. 5) (NBRC109023).</title>
        <authorList>
            <person name="Oka T."/>
            <person name="Ekino K."/>
            <person name="Fukuda K."/>
            <person name="Nomura Y."/>
        </authorList>
    </citation>
    <scope>NUCLEOTIDE SEQUENCE [LARGE SCALE GENOMIC DNA]</scope>
    <source>
        <strain evidence="3">No. 5 / NBRC 109023</strain>
    </source>
</reference>
<dbReference type="Gene3D" id="3.30.160.60">
    <property type="entry name" value="Classic Zinc Finger"/>
    <property type="match status" value="1"/>
</dbReference>
<feature type="region of interest" description="Disordered" evidence="1">
    <location>
        <begin position="207"/>
        <end position="299"/>
    </location>
</feature>
<dbReference type="InParanoid" id="V5FPS1"/>
<evidence type="ECO:0000313" key="3">
    <source>
        <dbReference type="Proteomes" id="UP000018001"/>
    </source>
</evidence>
<feature type="compositionally biased region" description="Basic and acidic residues" evidence="1">
    <location>
        <begin position="1"/>
        <end position="10"/>
    </location>
</feature>
<dbReference type="AlphaFoldDB" id="V5FPS1"/>
<dbReference type="EMBL" id="BAUL01000351">
    <property type="protein sequence ID" value="GAE00050.1"/>
    <property type="molecule type" value="Genomic_DNA"/>
</dbReference>
<dbReference type="eggNOG" id="ENOG502SS66">
    <property type="taxonomic scope" value="Eukaryota"/>
</dbReference>